<keyword evidence="3" id="KW-0808">Transferase</keyword>
<name>A0A7G9R2U2_9MICO</name>
<dbReference type="GO" id="GO:0016780">
    <property type="term" value="F:phosphotransferase activity, for other substituted phosphate groups"/>
    <property type="evidence" value="ECO:0007669"/>
    <property type="project" value="TreeGrafter"/>
</dbReference>
<evidence type="ECO:0000313" key="3">
    <source>
        <dbReference type="EMBL" id="QNN49917.1"/>
    </source>
</evidence>
<reference evidence="3 4" key="1">
    <citation type="submission" date="2020-08" db="EMBL/GenBank/DDBJ databases">
        <title>Genome sequence of Phycicoccus endophyticus JCM 31784T.</title>
        <authorList>
            <person name="Hyun D.-W."/>
            <person name="Bae J.-W."/>
        </authorList>
    </citation>
    <scope>NUCLEOTIDE SEQUENCE [LARGE SCALE GENOMIC DNA]</scope>
    <source>
        <strain evidence="3 4">JCM 31784</strain>
    </source>
</reference>
<organism evidence="3 4">
    <name type="scientific">Phycicoccus endophyticus</name>
    <dbReference type="NCBI Taxonomy" id="1690220"/>
    <lineage>
        <taxon>Bacteria</taxon>
        <taxon>Bacillati</taxon>
        <taxon>Actinomycetota</taxon>
        <taxon>Actinomycetes</taxon>
        <taxon>Micrococcales</taxon>
        <taxon>Intrasporangiaceae</taxon>
        <taxon>Phycicoccus</taxon>
    </lineage>
</organism>
<dbReference type="KEGG" id="pei:H9L10_02185"/>
<dbReference type="RefSeq" id="WP_166103685.1">
    <property type="nucleotide sequence ID" value="NZ_BMMY01000002.1"/>
</dbReference>
<gene>
    <name evidence="3" type="ORF">H9L10_02185</name>
</gene>
<dbReference type="InterPro" id="IPR003362">
    <property type="entry name" value="Bact_transf"/>
</dbReference>
<dbReference type="PANTHER" id="PTHR30576:SF20">
    <property type="entry name" value="QUINOVOSAMINEPHOSPHOTRANSFERAE-RELATED"/>
    <property type="match status" value="1"/>
</dbReference>
<proteinExistence type="inferred from homology"/>
<keyword evidence="4" id="KW-1185">Reference proteome</keyword>
<evidence type="ECO:0000256" key="1">
    <source>
        <dbReference type="ARBA" id="ARBA00006464"/>
    </source>
</evidence>
<dbReference type="AlphaFoldDB" id="A0A7G9R2U2"/>
<dbReference type="Proteomes" id="UP000515976">
    <property type="component" value="Chromosome"/>
</dbReference>
<sequence length="228" mass="25272">MTRVLDVALAALGLVLTSPLLALAAVGVKLTSAGPVLFKASRAGRDGKPFSMLKIRTMEVGADRSGPITASRDARVFPWGRLLRRLKVDELPQLINVLRGDMSMVGPRPEDIEIVRDGYTPFMLESLTVRPGITGPGSLSYFADESSLPTDPEQARTTYLATILPRKIALDLVYVRHRSVAYYGELVMRTVASIFRLDSMFAARSRWELATARDYLRGVHEGDREHWT</sequence>
<dbReference type="Pfam" id="PF02397">
    <property type="entry name" value="Bac_transf"/>
    <property type="match status" value="1"/>
</dbReference>
<comment type="similarity">
    <text evidence="1">Belongs to the bacterial sugar transferase family.</text>
</comment>
<dbReference type="PANTHER" id="PTHR30576">
    <property type="entry name" value="COLANIC BIOSYNTHESIS UDP-GLUCOSE LIPID CARRIER TRANSFERASE"/>
    <property type="match status" value="1"/>
</dbReference>
<dbReference type="EMBL" id="CP060712">
    <property type="protein sequence ID" value="QNN49917.1"/>
    <property type="molecule type" value="Genomic_DNA"/>
</dbReference>
<protein>
    <submittedName>
        <fullName evidence="3">Sugar transferase</fullName>
    </submittedName>
</protein>
<accession>A0A7G9R2U2</accession>
<feature type="domain" description="Bacterial sugar transferase" evidence="2">
    <location>
        <begin position="3"/>
        <end position="195"/>
    </location>
</feature>
<evidence type="ECO:0000313" key="4">
    <source>
        <dbReference type="Proteomes" id="UP000515976"/>
    </source>
</evidence>
<evidence type="ECO:0000259" key="2">
    <source>
        <dbReference type="Pfam" id="PF02397"/>
    </source>
</evidence>